<dbReference type="NCBIfam" id="TIGR00083">
    <property type="entry name" value="ribF"/>
    <property type="match status" value="1"/>
</dbReference>
<dbReference type="SUPFAM" id="SSF82114">
    <property type="entry name" value="Riboflavin kinase-like"/>
    <property type="match status" value="1"/>
</dbReference>
<dbReference type="InterPro" id="IPR023468">
    <property type="entry name" value="Riboflavin_kinase"/>
</dbReference>
<evidence type="ECO:0000256" key="8">
    <source>
        <dbReference type="ARBA" id="ARBA00022741"/>
    </source>
</evidence>
<dbReference type="InterPro" id="IPR015864">
    <property type="entry name" value="FAD_synthase"/>
</dbReference>
<dbReference type="SMART" id="SM00904">
    <property type="entry name" value="Flavokinase"/>
    <property type="match status" value="1"/>
</dbReference>
<evidence type="ECO:0000256" key="6">
    <source>
        <dbReference type="ARBA" id="ARBA00022679"/>
    </source>
</evidence>
<dbReference type="GO" id="GO:0009231">
    <property type="term" value="P:riboflavin biosynthetic process"/>
    <property type="evidence" value="ECO:0007669"/>
    <property type="project" value="InterPro"/>
</dbReference>
<dbReference type="Pfam" id="PF01687">
    <property type="entry name" value="Flavokinase"/>
    <property type="match status" value="1"/>
</dbReference>
<accession>A0A1T4XHS4</accession>
<keyword evidence="18" id="KW-1185">Reference proteome</keyword>
<evidence type="ECO:0000256" key="1">
    <source>
        <dbReference type="ARBA" id="ARBA00002121"/>
    </source>
</evidence>
<dbReference type="STRING" id="92487.SAMN02745130_02981"/>
<evidence type="ECO:0000259" key="16">
    <source>
        <dbReference type="SMART" id="SM00904"/>
    </source>
</evidence>
<keyword evidence="4 15" id="KW-0285">Flavoprotein</keyword>
<keyword evidence="5 15" id="KW-0288">FMN</keyword>
<dbReference type="Gene3D" id="2.40.30.30">
    <property type="entry name" value="Riboflavin kinase-like"/>
    <property type="match status" value="1"/>
</dbReference>
<evidence type="ECO:0000256" key="12">
    <source>
        <dbReference type="ARBA" id="ARBA00023268"/>
    </source>
</evidence>
<keyword evidence="6 15" id="KW-0808">Transferase</keyword>
<dbReference type="GO" id="GO:0006747">
    <property type="term" value="P:FAD biosynthetic process"/>
    <property type="evidence" value="ECO:0007669"/>
    <property type="project" value="UniProtKB-UniRule"/>
</dbReference>
<proteinExistence type="inferred from homology"/>
<dbReference type="InterPro" id="IPR023465">
    <property type="entry name" value="Riboflavin_kinase_dom_sf"/>
</dbReference>
<evidence type="ECO:0000256" key="11">
    <source>
        <dbReference type="ARBA" id="ARBA00022840"/>
    </source>
</evidence>
<evidence type="ECO:0000256" key="14">
    <source>
        <dbReference type="ARBA" id="ARBA00049494"/>
    </source>
</evidence>
<keyword evidence="10 15" id="KW-0274">FAD</keyword>
<organism evidence="17 18">
    <name type="scientific">Thiothrix eikelboomii</name>
    <dbReference type="NCBI Taxonomy" id="92487"/>
    <lineage>
        <taxon>Bacteria</taxon>
        <taxon>Pseudomonadati</taxon>
        <taxon>Pseudomonadota</taxon>
        <taxon>Gammaproteobacteria</taxon>
        <taxon>Thiotrichales</taxon>
        <taxon>Thiotrichaceae</taxon>
        <taxon>Thiothrix</taxon>
    </lineage>
</organism>
<feature type="domain" description="Riboflavin kinase" evidence="16">
    <location>
        <begin position="179"/>
        <end position="303"/>
    </location>
</feature>
<dbReference type="AlphaFoldDB" id="A0A1T4XHS4"/>
<dbReference type="PANTHER" id="PTHR22749">
    <property type="entry name" value="RIBOFLAVIN KINASE/FMN ADENYLYLTRANSFERASE"/>
    <property type="match status" value="1"/>
</dbReference>
<evidence type="ECO:0000256" key="15">
    <source>
        <dbReference type="PIRNR" id="PIRNR004491"/>
    </source>
</evidence>
<evidence type="ECO:0000256" key="7">
    <source>
        <dbReference type="ARBA" id="ARBA00022695"/>
    </source>
</evidence>
<dbReference type="InterPro" id="IPR015865">
    <property type="entry name" value="Riboflavin_kinase_bac/euk"/>
</dbReference>
<sequence length="303" mass="34313">MKLLRSWKQQTPPCIATIGNFDGLHLGHQGIIQQVKAHAAHLGWLSTVISFEPLPAEYLRQPPPTRILPLRDKLIYLQTLDIDQFACLTFNSELATMEPEDFIQDILLAGLQVRALVVGDDFRFGRKRRGDYQMLQTLGAKQGMEVVQSSTIVHTEERVSSTWVREALAKANLSTVNTLLGRAYTLSGRVRHGDKLGRTIGFPTLNLRIPENIALRKGVYAVHAFQGRQAPIKGIANLGARPTVNGLQSRLEVHLFDFSQQVYQQHWTIEPITFIRDEQRFASFEHLKQQISRDVEQAHSLLH</sequence>
<evidence type="ECO:0000313" key="18">
    <source>
        <dbReference type="Proteomes" id="UP000190460"/>
    </source>
</evidence>
<dbReference type="InterPro" id="IPR014729">
    <property type="entry name" value="Rossmann-like_a/b/a_fold"/>
</dbReference>
<dbReference type="UniPathway" id="UPA00277">
    <property type="reaction ID" value="UER00407"/>
</dbReference>
<dbReference type="GO" id="GO:0005524">
    <property type="term" value="F:ATP binding"/>
    <property type="evidence" value="ECO:0007669"/>
    <property type="project" value="UniProtKB-UniRule"/>
</dbReference>
<comment type="similarity">
    <text evidence="15">Belongs to the ribF family.</text>
</comment>
<keyword evidence="12" id="KW-0511">Multifunctional enzyme</keyword>
<gene>
    <name evidence="17" type="ORF">SAMN02745130_02981</name>
</gene>
<dbReference type="PANTHER" id="PTHR22749:SF6">
    <property type="entry name" value="RIBOFLAVIN KINASE"/>
    <property type="match status" value="1"/>
</dbReference>
<dbReference type="EMBL" id="FUYB01000017">
    <property type="protein sequence ID" value="SKA88658.1"/>
    <property type="molecule type" value="Genomic_DNA"/>
</dbReference>
<dbReference type="EC" id="2.7.7.2" evidence="15"/>
<keyword evidence="8 15" id="KW-0547">Nucleotide-binding</keyword>
<evidence type="ECO:0000256" key="2">
    <source>
        <dbReference type="ARBA" id="ARBA00004726"/>
    </source>
</evidence>
<evidence type="ECO:0000256" key="4">
    <source>
        <dbReference type="ARBA" id="ARBA00022630"/>
    </source>
</evidence>
<evidence type="ECO:0000256" key="9">
    <source>
        <dbReference type="ARBA" id="ARBA00022777"/>
    </source>
</evidence>
<dbReference type="RefSeq" id="WP_078923430.1">
    <property type="nucleotide sequence ID" value="NZ_FUYB01000017.1"/>
</dbReference>
<dbReference type="InterPro" id="IPR002606">
    <property type="entry name" value="Riboflavin_kinase_bac"/>
</dbReference>
<comment type="pathway">
    <text evidence="3 15">Cofactor biosynthesis; FMN biosynthesis; FMN from riboflavin (ATP route): step 1/1.</text>
</comment>
<dbReference type="SUPFAM" id="SSF52374">
    <property type="entry name" value="Nucleotidylyl transferase"/>
    <property type="match status" value="1"/>
</dbReference>
<evidence type="ECO:0000313" key="17">
    <source>
        <dbReference type="EMBL" id="SKA88658.1"/>
    </source>
</evidence>
<dbReference type="NCBIfam" id="NF004160">
    <property type="entry name" value="PRK05627.1-3"/>
    <property type="match status" value="1"/>
</dbReference>
<dbReference type="UniPathway" id="UPA00276">
    <property type="reaction ID" value="UER00406"/>
</dbReference>
<evidence type="ECO:0000256" key="5">
    <source>
        <dbReference type="ARBA" id="ARBA00022643"/>
    </source>
</evidence>
<dbReference type="PIRSF" id="PIRSF004491">
    <property type="entry name" value="FAD_Synth"/>
    <property type="match status" value="1"/>
</dbReference>
<comment type="catalytic activity">
    <reaction evidence="14 15">
        <text>FMN + ATP + H(+) = FAD + diphosphate</text>
        <dbReference type="Rhea" id="RHEA:17237"/>
        <dbReference type="ChEBI" id="CHEBI:15378"/>
        <dbReference type="ChEBI" id="CHEBI:30616"/>
        <dbReference type="ChEBI" id="CHEBI:33019"/>
        <dbReference type="ChEBI" id="CHEBI:57692"/>
        <dbReference type="ChEBI" id="CHEBI:58210"/>
        <dbReference type="EC" id="2.7.7.2"/>
    </reaction>
</comment>
<dbReference type="OrthoDB" id="9803667at2"/>
<dbReference type="CDD" id="cd02064">
    <property type="entry name" value="FAD_synthetase_N"/>
    <property type="match status" value="1"/>
</dbReference>
<comment type="function">
    <text evidence="1">Catalyzes the phosphorylation of riboflavin to FMN followed by the adenylation of FMN to FAD.</text>
</comment>
<dbReference type="Proteomes" id="UP000190460">
    <property type="component" value="Unassembled WGS sequence"/>
</dbReference>
<name>A0A1T4XHS4_9GAMM</name>
<keyword evidence="11 15" id="KW-0067">ATP-binding</keyword>
<dbReference type="Gene3D" id="3.40.50.620">
    <property type="entry name" value="HUPs"/>
    <property type="match status" value="1"/>
</dbReference>
<dbReference type="GO" id="GO:0009398">
    <property type="term" value="P:FMN biosynthetic process"/>
    <property type="evidence" value="ECO:0007669"/>
    <property type="project" value="UniProtKB-UniRule"/>
</dbReference>
<dbReference type="EC" id="2.7.1.26" evidence="15"/>
<evidence type="ECO:0000256" key="10">
    <source>
        <dbReference type="ARBA" id="ARBA00022827"/>
    </source>
</evidence>
<keyword evidence="7 15" id="KW-0548">Nucleotidyltransferase</keyword>
<dbReference type="FunFam" id="3.40.50.620:FF:000021">
    <property type="entry name" value="Riboflavin biosynthesis protein"/>
    <property type="match status" value="1"/>
</dbReference>
<dbReference type="NCBIfam" id="NF004163">
    <property type="entry name" value="PRK05627.1-6"/>
    <property type="match status" value="1"/>
</dbReference>
<comment type="catalytic activity">
    <reaction evidence="13 15">
        <text>riboflavin + ATP = FMN + ADP + H(+)</text>
        <dbReference type="Rhea" id="RHEA:14357"/>
        <dbReference type="ChEBI" id="CHEBI:15378"/>
        <dbReference type="ChEBI" id="CHEBI:30616"/>
        <dbReference type="ChEBI" id="CHEBI:57986"/>
        <dbReference type="ChEBI" id="CHEBI:58210"/>
        <dbReference type="ChEBI" id="CHEBI:456216"/>
        <dbReference type="EC" id="2.7.1.26"/>
    </reaction>
</comment>
<dbReference type="Pfam" id="PF06574">
    <property type="entry name" value="FAD_syn"/>
    <property type="match status" value="1"/>
</dbReference>
<evidence type="ECO:0000256" key="3">
    <source>
        <dbReference type="ARBA" id="ARBA00005201"/>
    </source>
</evidence>
<dbReference type="GO" id="GO:0003919">
    <property type="term" value="F:FMN adenylyltransferase activity"/>
    <property type="evidence" value="ECO:0007669"/>
    <property type="project" value="UniProtKB-UniRule"/>
</dbReference>
<comment type="pathway">
    <text evidence="2 15">Cofactor biosynthesis; FAD biosynthesis; FAD from FMN: step 1/1.</text>
</comment>
<reference evidence="18" key="1">
    <citation type="submission" date="2017-02" db="EMBL/GenBank/DDBJ databases">
        <authorList>
            <person name="Varghese N."/>
            <person name="Submissions S."/>
        </authorList>
    </citation>
    <scope>NUCLEOTIDE SEQUENCE [LARGE SCALE GENOMIC DNA]</scope>
    <source>
        <strain evidence="18">ATCC 49788</strain>
    </source>
</reference>
<dbReference type="NCBIfam" id="NF004162">
    <property type="entry name" value="PRK05627.1-5"/>
    <property type="match status" value="1"/>
</dbReference>
<dbReference type="NCBIfam" id="NF004159">
    <property type="entry name" value="PRK05627.1-2"/>
    <property type="match status" value="1"/>
</dbReference>
<protein>
    <recommendedName>
        <fullName evidence="15">Riboflavin biosynthesis protein</fullName>
    </recommendedName>
    <domain>
        <recommendedName>
            <fullName evidence="15">Riboflavin kinase</fullName>
            <ecNumber evidence="15">2.7.1.26</ecNumber>
        </recommendedName>
        <alternativeName>
            <fullName evidence="15">Flavokinase</fullName>
        </alternativeName>
    </domain>
    <domain>
        <recommendedName>
            <fullName evidence="15">FMN adenylyltransferase</fullName>
            <ecNumber evidence="15">2.7.7.2</ecNumber>
        </recommendedName>
        <alternativeName>
            <fullName evidence="15">FAD pyrophosphorylase</fullName>
        </alternativeName>
        <alternativeName>
            <fullName evidence="15">FAD synthase</fullName>
        </alternativeName>
    </domain>
</protein>
<keyword evidence="9 15" id="KW-0418">Kinase</keyword>
<dbReference type="GO" id="GO:0008531">
    <property type="term" value="F:riboflavin kinase activity"/>
    <property type="evidence" value="ECO:0007669"/>
    <property type="project" value="UniProtKB-UniRule"/>
</dbReference>
<evidence type="ECO:0000256" key="13">
    <source>
        <dbReference type="ARBA" id="ARBA00047880"/>
    </source>
</evidence>